<organism evidence="1 2">
    <name type="scientific">Argiope bruennichi</name>
    <name type="common">Wasp spider</name>
    <name type="synonym">Aranea bruennichi</name>
    <dbReference type="NCBI Taxonomy" id="94029"/>
    <lineage>
        <taxon>Eukaryota</taxon>
        <taxon>Metazoa</taxon>
        <taxon>Ecdysozoa</taxon>
        <taxon>Arthropoda</taxon>
        <taxon>Chelicerata</taxon>
        <taxon>Arachnida</taxon>
        <taxon>Araneae</taxon>
        <taxon>Araneomorphae</taxon>
        <taxon>Entelegynae</taxon>
        <taxon>Araneoidea</taxon>
        <taxon>Araneidae</taxon>
        <taxon>Argiope</taxon>
    </lineage>
</organism>
<proteinExistence type="predicted"/>
<comment type="caution">
    <text evidence="1">The sequence shown here is derived from an EMBL/GenBank/DDBJ whole genome shotgun (WGS) entry which is preliminary data.</text>
</comment>
<gene>
    <name evidence="1" type="ORF">HNY73_008334</name>
</gene>
<name>A0A8T0F672_ARGBR</name>
<keyword evidence="2" id="KW-1185">Reference proteome</keyword>
<evidence type="ECO:0000313" key="2">
    <source>
        <dbReference type="Proteomes" id="UP000807504"/>
    </source>
</evidence>
<dbReference type="Proteomes" id="UP000807504">
    <property type="component" value="Unassembled WGS sequence"/>
</dbReference>
<reference evidence="1" key="1">
    <citation type="journal article" date="2020" name="bioRxiv">
        <title>Chromosome-level reference genome of the European wasp spider Argiope bruennichi: a resource for studies on range expansion and evolutionary adaptation.</title>
        <authorList>
            <person name="Sheffer M.M."/>
            <person name="Hoppe A."/>
            <person name="Krehenwinkel H."/>
            <person name="Uhl G."/>
            <person name="Kuss A.W."/>
            <person name="Jensen L."/>
            <person name="Jensen C."/>
            <person name="Gillespie R.G."/>
            <person name="Hoff K.J."/>
            <person name="Prost S."/>
        </authorList>
    </citation>
    <scope>NUCLEOTIDE SEQUENCE</scope>
</reference>
<protein>
    <submittedName>
        <fullName evidence="1">Uncharacterized protein</fullName>
    </submittedName>
</protein>
<evidence type="ECO:0000313" key="1">
    <source>
        <dbReference type="EMBL" id="KAF8786647.1"/>
    </source>
</evidence>
<dbReference type="AlphaFoldDB" id="A0A8T0F672"/>
<accession>A0A8T0F672</accession>
<dbReference type="EMBL" id="JABXBU010000015">
    <property type="protein sequence ID" value="KAF8786647.1"/>
    <property type="molecule type" value="Genomic_DNA"/>
</dbReference>
<reference evidence="1" key="2">
    <citation type="submission" date="2020-06" db="EMBL/GenBank/DDBJ databases">
        <authorList>
            <person name="Sheffer M."/>
        </authorList>
    </citation>
    <scope>NUCLEOTIDE SEQUENCE</scope>
</reference>
<sequence>MFNLTQKNANVSLFGNRMLHMKLVFSLVQVSDMNQLLFVERLFFSGIFLHHNLILHLLNGHPLVKVFWTVTSFYMYRMIAFAVEDYSLVFDITVLDEWENVSSDIVSKYQ</sequence>